<accession>A0A699QPE8</accession>
<comment type="caution">
    <text evidence="2">The sequence shown here is derived from an EMBL/GenBank/DDBJ whole genome shotgun (WGS) entry which is preliminary data.</text>
</comment>
<feature type="signal peptide" evidence="1">
    <location>
        <begin position="1"/>
        <end position="15"/>
    </location>
</feature>
<reference evidence="2" key="1">
    <citation type="journal article" date="2019" name="Sci. Rep.">
        <title>Draft genome of Tanacetum cinerariifolium, the natural source of mosquito coil.</title>
        <authorList>
            <person name="Yamashiro T."/>
            <person name="Shiraishi A."/>
            <person name="Satake H."/>
            <person name="Nakayama K."/>
        </authorList>
    </citation>
    <scope>NUCLEOTIDE SEQUENCE</scope>
</reference>
<evidence type="ECO:0000313" key="2">
    <source>
        <dbReference type="EMBL" id="GFC76979.1"/>
    </source>
</evidence>
<protein>
    <submittedName>
        <fullName evidence="2">Uncharacterized protein</fullName>
    </submittedName>
</protein>
<sequence>CGLLVLAVLSTPVEGTYFSSLEVLKGLILNIPEAITLSFFITFDSCGGGIEFEVTGFDKA</sequence>
<evidence type="ECO:0000256" key="1">
    <source>
        <dbReference type="SAM" id="SignalP"/>
    </source>
</evidence>
<gene>
    <name evidence="2" type="ORF">Tci_848949</name>
</gene>
<name>A0A699QPE8_TANCI</name>
<dbReference type="EMBL" id="BKCJ011058924">
    <property type="protein sequence ID" value="GFC76979.1"/>
    <property type="molecule type" value="Genomic_DNA"/>
</dbReference>
<proteinExistence type="predicted"/>
<feature type="non-terminal residue" evidence="2">
    <location>
        <position position="1"/>
    </location>
</feature>
<keyword evidence="1" id="KW-0732">Signal</keyword>
<organism evidence="2">
    <name type="scientific">Tanacetum cinerariifolium</name>
    <name type="common">Dalmatian daisy</name>
    <name type="synonym">Chrysanthemum cinerariifolium</name>
    <dbReference type="NCBI Taxonomy" id="118510"/>
    <lineage>
        <taxon>Eukaryota</taxon>
        <taxon>Viridiplantae</taxon>
        <taxon>Streptophyta</taxon>
        <taxon>Embryophyta</taxon>
        <taxon>Tracheophyta</taxon>
        <taxon>Spermatophyta</taxon>
        <taxon>Magnoliopsida</taxon>
        <taxon>eudicotyledons</taxon>
        <taxon>Gunneridae</taxon>
        <taxon>Pentapetalae</taxon>
        <taxon>asterids</taxon>
        <taxon>campanulids</taxon>
        <taxon>Asterales</taxon>
        <taxon>Asteraceae</taxon>
        <taxon>Asteroideae</taxon>
        <taxon>Anthemideae</taxon>
        <taxon>Anthemidinae</taxon>
        <taxon>Tanacetum</taxon>
    </lineage>
</organism>
<dbReference type="AlphaFoldDB" id="A0A699QPE8"/>
<feature type="chain" id="PRO_5025468136" evidence="1">
    <location>
        <begin position="16"/>
        <end position="60"/>
    </location>
</feature>